<accession>H3C2G7</accession>
<dbReference type="OMA" id="MEWEAVE"/>
<reference evidence="3" key="2">
    <citation type="submission" date="2025-08" db="UniProtKB">
        <authorList>
            <consortium name="Ensembl"/>
        </authorList>
    </citation>
    <scope>IDENTIFICATION</scope>
</reference>
<dbReference type="InterPro" id="IPR036315">
    <property type="entry name" value="BRCA2_hlx_sf"/>
</dbReference>
<dbReference type="GeneTree" id="ENSGT00390000003602"/>
<evidence type="ECO:0000256" key="1">
    <source>
        <dbReference type="SAM" id="MobiDB-lite"/>
    </source>
</evidence>
<name>H3C2G7_TETNG</name>
<reference evidence="4" key="1">
    <citation type="journal article" date="2004" name="Nature">
        <title>Genome duplication in the teleost fish Tetraodon nigroviridis reveals the early vertebrate proto-karyotype.</title>
        <authorList>
            <person name="Jaillon O."/>
            <person name="Aury J.-M."/>
            <person name="Brunet F."/>
            <person name="Petit J.-L."/>
            <person name="Stange-Thomann N."/>
            <person name="Mauceli E."/>
            <person name="Bouneau L."/>
            <person name="Fischer C."/>
            <person name="Ozouf-Costaz C."/>
            <person name="Bernot A."/>
            <person name="Nicaud S."/>
            <person name="Jaffe D."/>
            <person name="Fisher S."/>
            <person name="Lutfalla G."/>
            <person name="Dossat C."/>
            <person name="Segurens B."/>
            <person name="Dasilva C."/>
            <person name="Salanoubat M."/>
            <person name="Levy M."/>
            <person name="Boudet N."/>
            <person name="Castellano S."/>
            <person name="Anthouard V."/>
            <person name="Jubin C."/>
            <person name="Castelli V."/>
            <person name="Katinka M."/>
            <person name="Vacherie B."/>
            <person name="Biemont C."/>
            <person name="Skalli Z."/>
            <person name="Cattolico L."/>
            <person name="Poulain J."/>
            <person name="De Berardinis V."/>
            <person name="Cruaud C."/>
            <person name="Duprat S."/>
            <person name="Brottier P."/>
            <person name="Coutanceau J.-P."/>
            <person name="Gouzy J."/>
            <person name="Parra G."/>
            <person name="Lardier G."/>
            <person name="Chapple C."/>
            <person name="McKernan K.J."/>
            <person name="McEwan P."/>
            <person name="Bosak S."/>
            <person name="Kellis M."/>
            <person name="Volff J.-N."/>
            <person name="Guigo R."/>
            <person name="Zody M.C."/>
            <person name="Mesirov J."/>
            <person name="Lindblad-Toh K."/>
            <person name="Birren B."/>
            <person name="Nusbaum C."/>
            <person name="Kahn D."/>
            <person name="Robinson-Rechavi M."/>
            <person name="Laudet V."/>
            <person name="Schachter V."/>
            <person name="Quetier F."/>
            <person name="Saurin W."/>
            <person name="Scarpelli C."/>
            <person name="Wincker P."/>
            <person name="Lander E.S."/>
            <person name="Weissenbach J."/>
            <person name="Roest Crollius H."/>
        </authorList>
    </citation>
    <scope>NUCLEOTIDE SEQUENCE [LARGE SCALE GENOMIC DNA]</scope>
</reference>
<keyword evidence="4" id="KW-1185">Reference proteome</keyword>
<sequence>VSFSSDTPRKPKAGSLSSEFTDRFLAQEALDCTKALLEDERLVDDPHMTGECLHRCPQFSLLVNLFVKPHTAVLIPEQPPLKRRLLEEFDRTDGSSRGSALNPEKCSPNGIMGDRRVFKCSVSFQPNITTPHRICSQKAERPVSFLSRRSGTNYVETSLPNTTPTKVSALRDSNEARLQKSNFIPPFIKNVKLDTPNSKTASTFVPPFKKSRNSSKTEEEEPKHHFIPPFTNPCATSSTKKHTAGHLHNVELARDMQGMRIRKKKRQTILPLPGSLFLKKSSGVTRIPLKSAVNGKPPARYTPKQLYGLGVPLNVLEITSETAGSFRFSLQQFVKLESLTDKGGIQLADGGWLIPRNDGTAGKEEFYRALCDTTGVDPKLISEEWVYNHYRWIVWKQASMERSFPEQLGSLCLTPEQVLLQLKYRYDIEVDQSRRPALRKIMERDDTAAKTLILCVCGVVSRGSSPQKQGLGGVAAPSSDPQVENPFAVVWLTDGWYSIKAQLDGPLTSMLNRGRLPVGGKLIIHGAQLVGSQDACSPLEAPESIMLKIFANSSRRARWDAKLGFYRDPRPFLLPVSSLYNSGGPVGCVDIIILRSYPTLWMERKPEGGTVFRSGRAEEKEARRYNVHKEKAMEILFDKIQAEFEKEERDNRKPRSRRRTIGDQDIKSLQDGEELYEAVGDDPAYLEAHLTEQQAETLQNYKRLLIEKKQAELQDRYRRAVETAEDGTGSCPKRDVAPVWRLSIADFMEKPGSVYQLNIWRPPSELQSLLKEGCRYKVYNLTTTDSKKQGGNTTVQLSGTKKTQFEDLQASEELLSTYFQPRVSATFIDLQDPEFHSLCGEVDLTGYVISIIDGQGFSPAFYLTDGKQNFVKVRCFSSFAQSGLEDVIKPSVLLALSNLQLRGQATSPTPVLYAGDLTVFSTNPKEVHLQESFSQLKTLVQ</sequence>
<evidence type="ECO:0000313" key="3">
    <source>
        <dbReference type="Ensembl" id="ENSTNIP00000002435.1"/>
    </source>
</evidence>
<dbReference type="STRING" id="99883.ENSTNIP00000002435"/>
<dbReference type="PANTHER" id="PTHR11289:SF0">
    <property type="entry name" value="BREAST CANCER TYPE 2 SUSCEPTIBILITY PROTEIN"/>
    <property type="match status" value="1"/>
</dbReference>
<dbReference type="AlphaFoldDB" id="H3C2G7"/>
<proteinExistence type="predicted"/>
<dbReference type="InterPro" id="IPR015205">
    <property type="entry name" value="Tower_dom"/>
</dbReference>
<evidence type="ECO:0000313" key="4">
    <source>
        <dbReference type="Proteomes" id="UP000007303"/>
    </source>
</evidence>
<dbReference type="InterPro" id="IPR015252">
    <property type="entry name" value="BRCA2_hlx"/>
</dbReference>
<protein>
    <recommendedName>
        <fullName evidence="2">Tower domain-containing protein</fullName>
    </recommendedName>
</protein>
<dbReference type="PANTHER" id="PTHR11289">
    <property type="entry name" value="BREAST CANCER TYPE 2 SUSCEPTIBILITY PROTEIN BRCA2"/>
    <property type="match status" value="1"/>
</dbReference>
<organism evidence="3 4">
    <name type="scientific">Tetraodon nigroviridis</name>
    <name type="common">Spotted green pufferfish</name>
    <name type="synonym">Chelonodon nigroviridis</name>
    <dbReference type="NCBI Taxonomy" id="99883"/>
    <lineage>
        <taxon>Eukaryota</taxon>
        <taxon>Metazoa</taxon>
        <taxon>Chordata</taxon>
        <taxon>Craniata</taxon>
        <taxon>Vertebrata</taxon>
        <taxon>Euteleostomi</taxon>
        <taxon>Actinopterygii</taxon>
        <taxon>Neopterygii</taxon>
        <taxon>Teleostei</taxon>
        <taxon>Neoteleostei</taxon>
        <taxon>Acanthomorphata</taxon>
        <taxon>Eupercaria</taxon>
        <taxon>Tetraodontiformes</taxon>
        <taxon>Tetradontoidea</taxon>
        <taxon>Tetraodontidae</taxon>
        <taxon>Tetraodon</taxon>
    </lineage>
</organism>
<dbReference type="Ensembl" id="ENSTNIT00000002963.1">
    <property type="protein sequence ID" value="ENSTNIP00000002435.1"/>
    <property type="gene ID" value="ENSTNIG00000016261.1"/>
</dbReference>
<dbReference type="CDD" id="cd04494">
    <property type="entry name" value="BRCA2DBD_OB2"/>
    <property type="match status" value="1"/>
</dbReference>
<dbReference type="Proteomes" id="UP000007303">
    <property type="component" value="Unassembled WGS sequence"/>
</dbReference>
<dbReference type="InterPro" id="IPR048262">
    <property type="entry name" value="BRCA2_OB_2_dom"/>
</dbReference>
<dbReference type="Gene3D" id="2.40.50.140">
    <property type="entry name" value="Nucleic acid-binding proteins"/>
    <property type="match status" value="3"/>
</dbReference>
<feature type="region of interest" description="Disordered" evidence="1">
    <location>
        <begin position="202"/>
        <end position="240"/>
    </location>
</feature>
<dbReference type="Pfam" id="PF09103">
    <property type="entry name" value="BRCA-2_OB1"/>
    <property type="match status" value="1"/>
</dbReference>
<dbReference type="GO" id="GO:0005634">
    <property type="term" value="C:nucleus"/>
    <property type="evidence" value="ECO:0007669"/>
    <property type="project" value="TreeGrafter"/>
</dbReference>
<dbReference type="PIRSF" id="PIRSF002397">
    <property type="entry name" value="BRCA2"/>
    <property type="match status" value="1"/>
</dbReference>
<dbReference type="SUPFAM" id="SSF81872">
    <property type="entry name" value="BRCA2 helical domain"/>
    <property type="match status" value="1"/>
</dbReference>
<evidence type="ECO:0000259" key="2">
    <source>
        <dbReference type="SMART" id="SM01341"/>
    </source>
</evidence>
<dbReference type="Pfam" id="PF09121">
    <property type="entry name" value="Tower"/>
    <property type="match status" value="1"/>
</dbReference>
<dbReference type="Gene3D" id="6.10.70.10">
    <property type="match status" value="1"/>
</dbReference>
<reference evidence="3" key="3">
    <citation type="submission" date="2025-09" db="UniProtKB">
        <authorList>
            <consortium name="Ensembl"/>
        </authorList>
    </citation>
    <scope>IDENTIFICATION</scope>
</reference>
<dbReference type="SMART" id="SM01341">
    <property type="entry name" value="Tower"/>
    <property type="match status" value="1"/>
</dbReference>
<dbReference type="Pfam" id="PF21318">
    <property type="entry name" value="BRCA2DBD_OB2"/>
    <property type="match status" value="1"/>
</dbReference>
<dbReference type="Pfam" id="PF09169">
    <property type="entry name" value="BRCA-2_helical"/>
    <property type="match status" value="1"/>
</dbReference>
<dbReference type="CDD" id="cd04495">
    <property type="entry name" value="BRCA2DBD_OB3"/>
    <property type="match status" value="1"/>
</dbReference>
<dbReference type="CDD" id="cd04493">
    <property type="entry name" value="BRCA2DBD_OB1"/>
    <property type="match status" value="1"/>
</dbReference>
<dbReference type="InterPro" id="IPR012340">
    <property type="entry name" value="NA-bd_OB-fold"/>
</dbReference>
<dbReference type="GO" id="GO:0000724">
    <property type="term" value="P:double-strand break repair via homologous recombination"/>
    <property type="evidence" value="ECO:0007669"/>
    <property type="project" value="InterPro"/>
</dbReference>
<dbReference type="InterPro" id="IPR015188">
    <property type="entry name" value="BRCA2_OB_3"/>
</dbReference>
<dbReference type="Pfam" id="PF09104">
    <property type="entry name" value="BRCA-2_OB3"/>
    <property type="match status" value="1"/>
</dbReference>
<dbReference type="InterPro" id="IPR015187">
    <property type="entry name" value="BRCA2_OB_1"/>
</dbReference>
<dbReference type="HOGENOM" id="CLU_008211_0_0_1"/>
<dbReference type="InParanoid" id="H3C2G7"/>
<feature type="compositionally biased region" description="Basic and acidic residues" evidence="1">
    <location>
        <begin position="215"/>
        <end position="224"/>
    </location>
</feature>
<dbReference type="SUPFAM" id="SSF50249">
    <property type="entry name" value="Nucleic acid-binding proteins"/>
    <property type="match status" value="3"/>
</dbReference>
<dbReference type="SUPFAM" id="SSF81878">
    <property type="entry name" value="BRCA2 tower domain"/>
    <property type="match status" value="1"/>
</dbReference>
<feature type="domain" description="Tower" evidence="2">
    <location>
        <begin position="602"/>
        <end position="643"/>
    </location>
</feature>
<dbReference type="InterPro" id="IPR015525">
    <property type="entry name" value="BRCA2"/>
</dbReference>
<dbReference type="GO" id="GO:0006355">
    <property type="term" value="P:regulation of DNA-templated transcription"/>
    <property type="evidence" value="ECO:0007669"/>
    <property type="project" value="TreeGrafter"/>
</dbReference>